<dbReference type="InterPro" id="IPR011989">
    <property type="entry name" value="ARM-like"/>
</dbReference>
<dbReference type="EMBL" id="ASPP01006943">
    <property type="protein sequence ID" value="ETO27973.1"/>
    <property type="molecule type" value="Genomic_DNA"/>
</dbReference>
<evidence type="ECO:0000313" key="2">
    <source>
        <dbReference type="Proteomes" id="UP000023152"/>
    </source>
</evidence>
<gene>
    <name evidence="1" type="ORF">RFI_09158</name>
</gene>
<dbReference type="AlphaFoldDB" id="X6NPY2"/>
<keyword evidence="2" id="KW-1185">Reference proteome</keyword>
<evidence type="ECO:0000313" key="1">
    <source>
        <dbReference type="EMBL" id="ETO27973.1"/>
    </source>
</evidence>
<protein>
    <submittedName>
        <fullName evidence="1">Uncharacterized protein</fullName>
    </submittedName>
</protein>
<accession>X6NPY2</accession>
<dbReference type="Proteomes" id="UP000023152">
    <property type="component" value="Unassembled WGS sequence"/>
</dbReference>
<dbReference type="Gene3D" id="1.25.10.10">
    <property type="entry name" value="Leucine-rich Repeat Variant"/>
    <property type="match status" value="1"/>
</dbReference>
<proteinExistence type="predicted"/>
<comment type="caution">
    <text evidence="1">The sequence shown here is derived from an EMBL/GenBank/DDBJ whole genome shotgun (WGS) entry which is preliminary data.</text>
</comment>
<name>X6NPY2_RETFI</name>
<sequence>MLAFKLHIPRIIEFVKKESDEILQLKALQTLALISSEPQLHEVLFRYNILDLMVQFFEKSQEMEMWEASLVVLNQICFEWKDDFTEKKVILQKFWQKRENLELLCKCANIEDGAISIIANIFSLLATISSINTSWNCLFCVCN</sequence>
<dbReference type="SUPFAM" id="SSF48371">
    <property type="entry name" value="ARM repeat"/>
    <property type="match status" value="1"/>
</dbReference>
<dbReference type="InterPro" id="IPR016024">
    <property type="entry name" value="ARM-type_fold"/>
</dbReference>
<organism evidence="1 2">
    <name type="scientific">Reticulomyxa filosa</name>
    <dbReference type="NCBI Taxonomy" id="46433"/>
    <lineage>
        <taxon>Eukaryota</taxon>
        <taxon>Sar</taxon>
        <taxon>Rhizaria</taxon>
        <taxon>Retaria</taxon>
        <taxon>Foraminifera</taxon>
        <taxon>Monothalamids</taxon>
        <taxon>Reticulomyxidae</taxon>
        <taxon>Reticulomyxa</taxon>
    </lineage>
</organism>
<reference evidence="1 2" key="1">
    <citation type="journal article" date="2013" name="Curr. Biol.">
        <title>The Genome of the Foraminiferan Reticulomyxa filosa.</title>
        <authorList>
            <person name="Glockner G."/>
            <person name="Hulsmann N."/>
            <person name="Schleicher M."/>
            <person name="Noegel A.A."/>
            <person name="Eichinger L."/>
            <person name="Gallinger C."/>
            <person name="Pawlowski J."/>
            <person name="Sierra R."/>
            <person name="Euteneuer U."/>
            <person name="Pillet L."/>
            <person name="Moustafa A."/>
            <person name="Platzer M."/>
            <person name="Groth M."/>
            <person name="Szafranski K."/>
            <person name="Schliwa M."/>
        </authorList>
    </citation>
    <scope>NUCLEOTIDE SEQUENCE [LARGE SCALE GENOMIC DNA]</scope>
</reference>